<sequence length="109" mass="12101">MELKMVVDACARDGSDARDCNFSPLLDWDDVMRDERDDPLGFARRATLALLTQPSAGLLAGFRGDNQKALEEARRTVALFQAHLRRQAWFAEVAERRLGRVAEVLAAAG</sequence>
<accession>A0A246KZ73</accession>
<evidence type="ECO:0000313" key="2">
    <source>
        <dbReference type="Proteomes" id="UP000197904"/>
    </source>
</evidence>
<organism evidence="1 2">
    <name type="scientific">Stenotrophomonas pavanii</name>
    <dbReference type="NCBI Taxonomy" id="487698"/>
    <lineage>
        <taxon>Bacteria</taxon>
        <taxon>Pseudomonadati</taxon>
        <taxon>Pseudomonadota</taxon>
        <taxon>Gammaproteobacteria</taxon>
        <taxon>Lysobacterales</taxon>
        <taxon>Lysobacteraceae</taxon>
        <taxon>Stenotrophomonas</taxon>
    </lineage>
</organism>
<dbReference type="RefSeq" id="WP_088476044.1">
    <property type="nucleotide sequence ID" value="NZ_JBJMAE010000001.1"/>
</dbReference>
<gene>
    <name evidence="1" type="ORF">CEE55_09535</name>
</gene>
<reference evidence="1 2" key="1">
    <citation type="submission" date="2017-06" db="EMBL/GenBank/DDBJ databases">
        <authorList>
            <person name="Kim H.J."/>
            <person name="Triplett B.A."/>
        </authorList>
    </citation>
    <scope>NUCLEOTIDE SEQUENCE [LARGE SCALE GENOMIC DNA]</scope>
    <source>
        <strain evidence="1 2">S18795</strain>
    </source>
</reference>
<comment type="caution">
    <text evidence="1">The sequence shown here is derived from an EMBL/GenBank/DDBJ whole genome shotgun (WGS) entry which is preliminary data.</text>
</comment>
<proteinExistence type="predicted"/>
<evidence type="ECO:0000313" key="1">
    <source>
        <dbReference type="EMBL" id="OWR33863.1"/>
    </source>
</evidence>
<dbReference type="AlphaFoldDB" id="A0A246KZ73"/>
<protein>
    <submittedName>
        <fullName evidence="1">Uncharacterized protein</fullName>
    </submittedName>
</protein>
<dbReference type="EMBL" id="NIXP01000061">
    <property type="protein sequence ID" value="OWR33863.1"/>
    <property type="molecule type" value="Genomic_DNA"/>
</dbReference>
<dbReference type="Proteomes" id="UP000197904">
    <property type="component" value="Unassembled WGS sequence"/>
</dbReference>
<name>A0A246KZ73_9GAMM</name>